<dbReference type="PANTHER" id="PTHR22939">
    <property type="entry name" value="SERINE PROTEASE FAMILY S1C HTRA-RELATED"/>
    <property type="match status" value="1"/>
</dbReference>
<dbReference type="EMBL" id="AM778936">
    <property type="protein sequence ID" value="CAO89735.1"/>
    <property type="molecule type" value="Genomic_DNA"/>
</dbReference>
<sequence length="283" mass="31428">MAVNQSQCQLLLIMFLISSPALRLVTDADNGYFAPHIIRSGCPSSRPILIDSLYNKIKVITVKILYESEFIGSGVIIYSQNNNYKVITNAHVLKDNHFSYSIQTFDGKIHISEVVKTANFARNDLALLQFKSPCFYVASRLGSSANLKRGEYVLAAGFPFYLQPQFAYPANESIQKKETRESAQSLNEEFDFTPGKIVAFLEKPLEGGYQIGYNGDFEKGMSGGPLLNQKGELVGISGRHPVLWENSDNYEDGSQPSPALQTLINNSSWAIPSEQIIKVISDK</sequence>
<dbReference type="AlphaFoldDB" id="A8YFS2"/>
<gene>
    <name evidence="2" type="ORF">IPF_2377</name>
</gene>
<evidence type="ECO:0000256" key="1">
    <source>
        <dbReference type="SAM" id="SignalP"/>
    </source>
</evidence>
<keyword evidence="1" id="KW-0732">Signal</keyword>
<accession>A8YFS2</accession>
<feature type="signal peptide" evidence="1">
    <location>
        <begin position="1"/>
        <end position="23"/>
    </location>
</feature>
<dbReference type="PANTHER" id="PTHR22939:SF129">
    <property type="entry name" value="SERINE PROTEASE HTRA2, MITOCHONDRIAL"/>
    <property type="match status" value="1"/>
</dbReference>
<evidence type="ECO:0000313" key="2">
    <source>
        <dbReference type="EMBL" id="CAO89735.1"/>
    </source>
</evidence>
<protein>
    <submittedName>
        <fullName evidence="2">Genome sequencing data, contig C306</fullName>
    </submittedName>
</protein>
<dbReference type="Pfam" id="PF13365">
    <property type="entry name" value="Trypsin_2"/>
    <property type="match status" value="1"/>
</dbReference>
<organism evidence="2">
    <name type="scientific">Microcystis aeruginosa (strain PCC 7806)</name>
    <dbReference type="NCBI Taxonomy" id="267872"/>
    <lineage>
        <taxon>Bacteria</taxon>
        <taxon>Bacillati</taxon>
        <taxon>Cyanobacteriota</taxon>
        <taxon>Cyanophyceae</taxon>
        <taxon>Oscillatoriophycideae</taxon>
        <taxon>Chroococcales</taxon>
        <taxon>Microcystaceae</taxon>
        <taxon>Microcystis</taxon>
    </lineage>
</organism>
<proteinExistence type="predicted"/>
<feature type="chain" id="PRO_5002730989" evidence="1">
    <location>
        <begin position="24"/>
        <end position="283"/>
    </location>
</feature>
<dbReference type="InterPro" id="IPR009003">
    <property type="entry name" value="Peptidase_S1_PA"/>
</dbReference>
<reference evidence="2" key="1">
    <citation type="submission" date="2007-08" db="EMBL/GenBank/DDBJ databases">
        <authorList>
            <person name="Frangeul L."/>
        </authorList>
    </citation>
    <scope>NUCLEOTIDE SEQUENCE</scope>
    <source>
        <strain evidence="2">PCC 7806</strain>
    </source>
</reference>
<name>A8YFS2_MICA7</name>
<dbReference type="InterPro" id="IPR043504">
    <property type="entry name" value="Peptidase_S1_PA_chymotrypsin"/>
</dbReference>
<dbReference type="Gene3D" id="2.40.10.10">
    <property type="entry name" value="Trypsin-like serine proteases"/>
    <property type="match status" value="2"/>
</dbReference>
<dbReference type="SUPFAM" id="SSF50494">
    <property type="entry name" value="Trypsin-like serine proteases"/>
    <property type="match status" value="1"/>
</dbReference>